<accession>A0A4U5ME31</accession>
<evidence type="ECO:0000313" key="3">
    <source>
        <dbReference type="Proteomes" id="UP000298663"/>
    </source>
</evidence>
<dbReference type="AlphaFoldDB" id="A0A4U5ME31"/>
<sequence length="69" mass="7036">MNAFMFILIGSSTSTSCRSTRCSSRRGRRGSRAGVQSGPGCRGGRLGTGEPRRISSASSGRSAGGSRPG</sequence>
<reference evidence="2 3" key="2">
    <citation type="journal article" date="2019" name="G3 (Bethesda)">
        <title>Hybrid Assembly of the Genome of the Entomopathogenic Nematode Steinernema carpocapsae Identifies the X-Chromosome.</title>
        <authorList>
            <person name="Serra L."/>
            <person name="Macchietto M."/>
            <person name="Macias-Munoz A."/>
            <person name="McGill C.J."/>
            <person name="Rodriguez I.M."/>
            <person name="Rodriguez B."/>
            <person name="Murad R."/>
            <person name="Mortazavi A."/>
        </authorList>
    </citation>
    <scope>NUCLEOTIDE SEQUENCE [LARGE SCALE GENOMIC DNA]</scope>
    <source>
        <strain evidence="2 3">ALL</strain>
    </source>
</reference>
<protein>
    <submittedName>
        <fullName evidence="2">Uncharacterized protein</fullName>
    </submittedName>
</protein>
<evidence type="ECO:0000313" key="2">
    <source>
        <dbReference type="EMBL" id="TKR67411.1"/>
    </source>
</evidence>
<dbReference type="EMBL" id="AZBU02000008">
    <property type="protein sequence ID" value="TKR67411.1"/>
    <property type="molecule type" value="Genomic_DNA"/>
</dbReference>
<organism evidence="2 3">
    <name type="scientific">Steinernema carpocapsae</name>
    <name type="common">Entomopathogenic nematode</name>
    <dbReference type="NCBI Taxonomy" id="34508"/>
    <lineage>
        <taxon>Eukaryota</taxon>
        <taxon>Metazoa</taxon>
        <taxon>Ecdysozoa</taxon>
        <taxon>Nematoda</taxon>
        <taxon>Chromadorea</taxon>
        <taxon>Rhabditida</taxon>
        <taxon>Tylenchina</taxon>
        <taxon>Panagrolaimomorpha</taxon>
        <taxon>Strongyloidoidea</taxon>
        <taxon>Steinernematidae</taxon>
        <taxon>Steinernema</taxon>
    </lineage>
</organism>
<reference evidence="2 3" key="1">
    <citation type="journal article" date="2015" name="Genome Biol.">
        <title>Comparative genomics of Steinernema reveals deeply conserved gene regulatory networks.</title>
        <authorList>
            <person name="Dillman A.R."/>
            <person name="Macchietto M."/>
            <person name="Porter C.F."/>
            <person name="Rogers A."/>
            <person name="Williams B."/>
            <person name="Antoshechkin I."/>
            <person name="Lee M.M."/>
            <person name="Goodwin Z."/>
            <person name="Lu X."/>
            <person name="Lewis E.E."/>
            <person name="Goodrich-Blair H."/>
            <person name="Stock S.P."/>
            <person name="Adams B.J."/>
            <person name="Sternberg P.W."/>
            <person name="Mortazavi A."/>
        </authorList>
    </citation>
    <scope>NUCLEOTIDE SEQUENCE [LARGE SCALE GENOMIC DNA]</scope>
    <source>
        <strain evidence="2 3">ALL</strain>
    </source>
</reference>
<gene>
    <name evidence="2" type="ORF">L596_023567</name>
</gene>
<evidence type="ECO:0000256" key="1">
    <source>
        <dbReference type="SAM" id="MobiDB-lite"/>
    </source>
</evidence>
<comment type="caution">
    <text evidence="2">The sequence shown here is derived from an EMBL/GenBank/DDBJ whole genome shotgun (WGS) entry which is preliminary data.</text>
</comment>
<feature type="region of interest" description="Disordered" evidence="1">
    <location>
        <begin position="15"/>
        <end position="69"/>
    </location>
</feature>
<keyword evidence="3" id="KW-1185">Reference proteome</keyword>
<proteinExistence type="predicted"/>
<name>A0A4U5ME31_STECR</name>
<dbReference type="Proteomes" id="UP000298663">
    <property type="component" value="Unassembled WGS sequence"/>
</dbReference>